<dbReference type="InterPro" id="IPR007825">
    <property type="entry name" value="Major_OMP_Legionella"/>
</dbReference>
<dbReference type="EMBL" id="LNYC01000003">
    <property type="protein sequence ID" value="KTD04479.1"/>
    <property type="molecule type" value="Genomic_DNA"/>
</dbReference>
<dbReference type="PATRIC" id="fig|45065.4.peg.98"/>
<accession>A0A0W0U9K6</accession>
<reference evidence="1 2" key="1">
    <citation type="submission" date="2015-11" db="EMBL/GenBank/DDBJ databases">
        <title>Genomic analysis of 38 Legionella species identifies large and diverse effector repertoires.</title>
        <authorList>
            <person name="Burstein D."/>
            <person name="Amaro F."/>
            <person name="Zusman T."/>
            <person name="Lifshitz Z."/>
            <person name="Cohen O."/>
            <person name="Gilbert J.A."/>
            <person name="Pupko T."/>
            <person name="Shuman H.A."/>
            <person name="Segal G."/>
        </authorList>
    </citation>
    <scope>NUCLEOTIDE SEQUENCE [LARGE SCALE GENOMIC DNA]</scope>
    <source>
        <strain evidence="1 2">ATCC 49504</strain>
    </source>
</reference>
<name>A0A0W0U9K6_9GAMM</name>
<protein>
    <submittedName>
        <fullName evidence="1">Outer membrane protein</fullName>
    </submittedName>
</protein>
<dbReference type="OrthoDB" id="5653740at2"/>
<evidence type="ECO:0000313" key="1">
    <source>
        <dbReference type="EMBL" id="KTD04479.1"/>
    </source>
</evidence>
<gene>
    <name evidence="1" type="ORF">Lgee_0089</name>
</gene>
<dbReference type="AlphaFoldDB" id="A0A0W0U9K6"/>
<comment type="caution">
    <text evidence="1">The sequence shown here is derived from an EMBL/GenBank/DDBJ whole genome shotgun (WGS) entry which is preliminary data.</text>
</comment>
<sequence length="301" mass="32286">MLKKTVLAVSGILASAVAAAGTMGPVCTPGSVTVPCAASGWDVGIQALYLKPMHTIAENPITVVDSDPSLGMDWGFRLEGSYHFNTGNDITMTWIHYDQDSTLTGQGLDFALPFAPIDSKVNNRIEQVNLVMGQHVDMGARKDARFYAGMQYAKLVLDTNTFYGVFPIAGPVAFNGLHTSYFQGVGPVVGVDYAYDVMGGLSLTANTAATVLYGNSRSSASVVLNEALITQSFYAQKKAIVPELEAKLGLNYAHAMAYGTLNLEGGYMAMNYFNPLMTYFHTNSDVGYMGPYFGVKWLGAA</sequence>
<proteinExistence type="predicted"/>
<evidence type="ECO:0000313" key="2">
    <source>
        <dbReference type="Proteomes" id="UP000054785"/>
    </source>
</evidence>
<dbReference type="RefSeq" id="WP_028386206.1">
    <property type="nucleotide sequence ID" value="NZ_CAAAHN010000012.1"/>
</dbReference>
<keyword evidence="2" id="KW-1185">Reference proteome</keyword>
<dbReference type="Proteomes" id="UP000054785">
    <property type="component" value="Unassembled WGS sequence"/>
</dbReference>
<organism evidence="1 2">
    <name type="scientific">Legionella geestiana</name>
    <dbReference type="NCBI Taxonomy" id="45065"/>
    <lineage>
        <taxon>Bacteria</taxon>
        <taxon>Pseudomonadati</taxon>
        <taxon>Pseudomonadota</taxon>
        <taxon>Gammaproteobacteria</taxon>
        <taxon>Legionellales</taxon>
        <taxon>Legionellaceae</taxon>
        <taxon>Legionella</taxon>
    </lineage>
</organism>
<dbReference type="Pfam" id="PF05150">
    <property type="entry name" value="Legionella_OMP"/>
    <property type="match status" value="1"/>
</dbReference>